<dbReference type="PANTHER" id="PTHR43179:SF12">
    <property type="entry name" value="GALACTOFURANOSYLTRANSFERASE GLFT2"/>
    <property type="match status" value="1"/>
</dbReference>
<evidence type="ECO:0000259" key="4">
    <source>
        <dbReference type="Pfam" id="PF00535"/>
    </source>
</evidence>
<keyword evidence="2" id="KW-0328">Glycosyltransferase</keyword>
<dbReference type="Pfam" id="PF00535">
    <property type="entry name" value="Glycos_transf_2"/>
    <property type="match status" value="1"/>
</dbReference>
<accession>A0A015XHD3</accession>
<dbReference type="EMBL" id="JGDJ01000097">
    <property type="protein sequence ID" value="EXZ31038.1"/>
    <property type="molecule type" value="Genomic_DNA"/>
</dbReference>
<evidence type="ECO:0000256" key="2">
    <source>
        <dbReference type="ARBA" id="ARBA00022676"/>
    </source>
</evidence>
<dbReference type="RefSeq" id="WP_032556976.1">
    <property type="nucleotide sequence ID" value="NZ_JGDJ01000097.1"/>
</dbReference>
<dbReference type="PANTHER" id="PTHR43179">
    <property type="entry name" value="RHAMNOSYLTRANSFERASE WBBL"/>
    <property type="match status" value="1"/>
</dbReference>
<name>A0A015XHD3_BACFG</name>
<dbReference type="AlphaFoldDB" id="A0A015XHD3"/>
<gene>
    <name evidence="5" type="ORF">M136_5199</name>
</gene>
<evidence type="ECO:0000256" key="1">
    <source>
        <dbReference type="ARBA" id="ARBA00006739"/>
    </source>
</evidence>
<dbReference type="PATRIC" id="fig|1339327.3.peg.431"/>
<evidence type="ECO:0000313" key="6">
    <source>
        <dbReference type="Proteomes" id="UP000022082"/>
    </source>
</evidence>
<dbReference type="InterPro" id="IPR029044">
    <property type="entry name" value="Nucleotide-diphossugar_trans"/>
</dbReference>
<dbReference type="Gene3D" id="3.90.550.10">
    <property type="entry name" value="Spore Coat Polysaccharide Biosynthesis Protein SpsA, Chain A"/>
    <property type="match status" value="1"/>
</dbReference>
<comment type="caution">
    <text evidence="5">The sequence shown here is derived from an EMBL/GenBank/DDBJ whole genome shotgun (WGS) entry which is preliminary data.</text>
</comment>
<dbReference type="InterPro" id="IPR001173">
    <property type="entry name" value="Glyco_trans_2-like"/>
</dbReference>
<dbReference type="GO" id="GO:0016757">
    <property type="term" value="F:glycosyltransferase activity"/>
    <property type="evidence" value="ECO:0007669"/>
    <property type="project" value="UniProtKB-KW"/>
</dbReference>
<comment type="similarity">
    <text evidence="1">Belongs to the glycosyltransferase 2 family.</text>
</comment>
<dbReference type="Proteomes" id="UP000022082">
    <property type="component" value="Unassembled WGS sequence"/>
</dbReference>
<dbReference type="SUPFAM" id="SSF53448">
    <property type="entry name" value="Nucleotide-diphospho-sugar transferases"/>
    <property type="match status" value="1"/>
</dbReference>
<reference evidence="5 6" key="1">
    <citation type="submission" date="2014-02" db="EMBL/GenBank/DDBJ databases">
        <authorList>
            <person name="Sears C."/>
            <person name="Carroll K."/>
            <person name="Sack B.R."/>
            <person name="Qadri F."/>
            <person name="Myers L.L."/>
            <person name="Chung G.-T."/>
            <person name="Escheverria P."/>
            <person name="Fraser C.M."/>
            <person name="Sadzewicz L."/>
            <person name="Shefchek K.A."/>
            <person name="Tallon L."/>
            <person name="Das S.P."/>
            <person name="Daugherty S."/>
            <person name="Mongodin E.F."/>
        </authorList>
    </citation>
    <scope>NUCLEOTIDE SEQUENCE [LARGE SCALE GENOMIC DNA]</scope>
    <source>
        <strain evidence="5 6">S36L11</strain>
    </source>
</reference>
<proteinExistence type="inferred from homology"/>
<feature type="domain" description="Glycosyltransferase 2-like" evidence="4">
    <location>
        <begin position="6"/>
        <end position="137"/>
    </location>
</feature>
<protein>
    <submittedName>
        <fullName evidence="5">Glycosyl transferase 2 family protein</fullName>
    </submittedName>
</protein>
<keyword evidence="3 5" id="KW-0808">Transferase</keyword>
<sequence length="275" mass="31751">MKSIAVLLTVFNRKEKTLQCLGNLYKQLPIQGYSIDIYLTNDGCTDGTPEAIAQKFPEVNIIHSKGNLFWNRGMYTAWEEATKRKEYDYYLWLNDDTFIYPDSISRLLNDSISVKDEAIICGATCSEKDGKPTYGGRNNNGIIPPNGSLQICQHFNGNVVLIPRYVYQRIGNLDYTYSHALGDFDYGLRAGKLGIKSYQSKEYIGTCEQHNSLAKWCNSSYPLKERIRVFHSPLGGHPKENFYFERKHYGVFPACLHYFTIHLRLFIPQIWEKRK</sequence>
<organism evidence="5 6">
    <name type="scientific">Bacteroides fragilis str. S36L11</name>
    <dbReference type="NCBI Taxonomy" id="1339327"/>
    <lineage>
        <taxon>Bacteria</taxon>
        <taxon>Pseudomonadati</taxon>
        <taxon>Bacteroidota</taxon>
        <taxon>Bacteroidia</taxon>
        <taxon>Bacteroidales</taxon>
        <taxon>Bacteroidaceae</taxon>
        <taxon>Bacteroides</taxon>
    </lineage>
</organism>
<evidence type="ECO:0000256" key="3">
    <source>
        <dbReference type="ARBA" id="ARBA00022679"/>
    </source>
</evidence>
<evidence type="ECO:0000313" key="5">
    <source>
        <dbReference type="EMBL" id="EXZ31038.1"/>
    </source>
</evidence>